<dbReference type="RefSeq" id="WP_324276135.1">
    <property type="nucleotide sequence ID" value="NZ_CP141261.1"/>
</dbReference>
<dbReference type="Proteomes" id="UP001324287">
    <property type="component" value="Chromosome"/>
</dbReference>
<organism evidence="1 2">
    <name type="scientific">Blastococcus brunescens</name>
    <dbReference type="NCBI Taxonomy" id="1564165"/>
    <lineage>
        <taxon>Bacteria</taxon>
        <taxon>Bacillati</taxon>
        <taxon>Actinomycetota</taxon>
        <taxon>Actinomycetes</taxon>
        <taxon>Geodermatophilales</taxon>
        <taxon>Geodermatophilaceae</taxon>
        <taxon>Blastococcus</taxon>
    </lineage>
</organism>
<reference evidence="1 2" key="1">
    <citation type="submission" date="2023-12" db="EMBL/GenBank/DDBJ databases">
        <title>Blastococcus brunescens sp. nov., an actonobacterium isolated from sandstone collected in sahara desert.</title>
        <authorList>
            <person name="Gtari M."/>
            <person name="Ghodhbane F."/>
        </authorList>
    </citation>
    <scope>NUCLEOTIDE SEQUENCE [LARGE SCALE GENOMIC DNA]</scope>
    <source>
        <strain evidence="1 2">BMG 8361</strain>
    </source>
</reference>
<evidence type="ECO:0000313" key="2">
    <source>
        <dbReference type="Proteomes" id="UP001324287"/>
    </source>
</evidence>
<sequence length="253" mass="26723">MIDSRFGGASGLLQRLRPVRIGVDDLRDVADTVLPTLSTAALRLDLVQRPGAGSLVVLEEDERTVRTQLVELADDMTRAGVPPTPEGMAAALATWVAHRPVTDAAAMATGVAVLDWADRSETAIGWRVVVRRGGLALPWTPSRSAGAPTVHRARSSATGRAHDVPLDLRVEGPVALWSHPEVPVLATAALVAPERMLGRITAAGLSMPDMHVVVTPRRPVACAGPSIAARLAGETTEASVTVPWTHLADLPWL</sequence>
<protein>
    <submittedName>
        <fullName evidence="1">Uncharacterized protein</fullName>
    </submittedName>
</protein>
<dbReference type="EMBL" id="CP141261">
    <property type="protein sequence ID" value="WRL64810.1"/>
    <property type="molecule type" value="Genomic_DNA"/>
</dbReference>
<accession>A0ABZ1B708</accession>
<proteinExistence type="predicted"/>
<name>A0ABZ1B708_9ACTN</name>
<evidence type="ECO:0000313" key="1">
    <source>
        <dbReference type="EMBL" id="WRL64810.1"/>
    </source>
</evidence>
<gene>
    <name evidence="1" type="ORF">U6N30_03390</name>
</gene>
<keyword evidence="2" id="KW-1185">Reference proteome</keyword>